<dbReference type="AlphaFoldDB" id="A0A4V4HFD8"/>
<accession>A0A4V4HFD8</accession>
<dbReference type="EMBL" id="ML179223">
    <property type="protein sequence ID" value="THU94455.1"/>
    <property type="molecule type" value="Genomic_DNA"/>
</dbReference>
<keyword evidence="3" id="KW-1185">Reference proteome</keyword>
<dbReference type="PANTHER" id="PTHR31912">
    <property type="entry name" value="IP13529P"/>
    <property type="match status" value="1"/>
</dbReference>
<evidence type="ECO:0000313" key="3">
    <source>
        <dbReference type="Proteomes" id="UP000297245"/>
    </source>
</evidence>
<gene>
    <name evidence="2" type="ORF">K435DRAFT_860504</name>
</gene>
<proteinExistence type="predicted"/>
<name>A0A4V4HFD8_DENBC</name>
<feature type="region of interest" description="Disordered" evidence="1">
    <location>
        <begin position="43"/>
        <end position="64"/>
    </location>
</feature>
<dbReference type="PANTHER" id="PTHR31912:SF34">
    <property type="entry name" value="NOTOCHORD-RELATED PROTEIN"/>
    <property type="match status" value="1"/>
</dbReference>
<organism evidence="2 3">
    <name type="scientific">Dendrothele bispora (strain CBS 962.96)</name>
    <dbReference type="NCBI Taxonomy" id="1314807"/>
    <lineage>
        <taxon>Eukaryota</taxon>
        <taxon>Fungi</taxon>
        <taxon>Dikarya</taxon>
        <taxon>Basidiomycota</taxon>
        <taxon>Agaricomycotina</taxon>
        <taxon>Agaricomycetes</taxon>
        <taxon>Agaricomycetidae</taxon>
        <taxon>Agaricales</taxon>
        <taxon>Agaricales incertae sedis</taxon>
        <taxon>Dendrothele</taxon>
    </lineage>
</organism>
<evidence type="ECO:0000313" key="2">
    <source>
        <dbReference type="EMBL" id="THU94455.1"/>
    </source>
</evidence>
<dbReference type="OrthoDB" id="2246127at2759"/>
<sequence>MLLTQWHRTAQDGRVWAWDCQEQEMVLLIPSVHALLGDNPMQIKGEAESDQGDDLQDDGDANSDITVQSNRAQGKKKSQESGQDMMLRIRQFMSCGEPRTRDDTLAELCSQFEAGSRIGGATSYKKRKTASGVKDVYQEYFINQIQAIASTKGISKPQKEAKITELRKTFPASPISPIWRIKGIDPHADTPVEILHVVLLGFVKYFWRDAVNCTKSDHDTLIARLSSAQVSGLNIPPLSGCTLVDYSGSLTGRDFRAIAQVAPFVLDGLLPSDRLEAWNALSSLVCLVWQPEILDVEKYLNDLELAIAYFLDCTCRVTPRWFNKPKFHVLLHLPEHVRRFGPAMLFATEGFESFNAVIRSCSIHSNRHAPSKDIAFRMARGNRIRHTLQGGYFLKSAVVEPSKHEESARTEQSHTLGAHLGHGDWVCASAKVQKLLLAHNFGMGLLGGVDGNLDMELGFERHESKAGELAGRICRKTKWSQTLVVSKNPSLQVIEEREVSLPESMFLANGDRCHWNSWVVWRGSLAEGMPLTTCIGQIVELVSFARKAVEGPLVDFATIRRSLVGGTHPVYHMPRPQSVEEYFIIKPKDIICIANVQHNCHDRKCPVTRTKTTILERERSTQKVLEVVHSNSEDVILNTVQMRSSAYIRPFSRRTPRENRESIIQNAVGMELQSRKKTNQTAVASSTP</sequence>
<reference evidence="2 3" key="1">
    <citation type="journal article" date="2019" name="Nat. Ecol. Evol.">
        <title>Megaphylogeny resolves global patterns of mushroom evolution.</title>
        <authorList>
            <person name="Varga T."/>
            <person name="Krizsan K."/>
            <person name="Foldi C."/>
            <person name="Dima B."/>
            <person name="Sanchez-Garcia M."/>
            <person name="Sanchez-Ramirez S."/>
            <person name="Szollosi G.J."/>
            <person name="Szarkandi J.G."/>
            <person name="Papp V."/>
            <person name="Albert L."/>
            <person name="Andreopoulos W."/>
            <person name="Angelini C."/>
            <person name="Antonin V."/>
            <person name="Barry K.W."/>
            <person name="Bougher N.L."/>
            <person name="Buchanan P."/>
            <person name="Buyck B."/>
            <person name="Bense V."/>
            <person name="Catcheside P."/>
            <person name="Chovatia M."/>
            <person name="Cooper J."/>
            <person name="Damon W."/>
            <person name="Desjardin D."/>
            <person name="Finy P."/>
            <person name="Geml J."/>
            <person name="Haridas S."/>
            <person name="Hughes K."/>
            <person name="Justo A."/>
            <person name="Karasinski D."/>
            <person name="Kautmanova I."/>
            <person name="Kiss B."/>
            <person name="Kocsube S."/>
            <person name="Kotiranta H."/>
            <person name="LaButti K.M."/>
            <person name="Lechner B.E."/>
            <person name="Liimatainen K."/>
            <person name="Lipzen A."/>
            <person name="Lukacs Z."/>
            <person name="Mihaltcheva S."/>
            <person name="Morgado L.N."/>
            <person name="Niskanen T."/>
            <person name="Noordeloos M.E."/>
            <person name="Ohm R.A."/>
            <person name="Ortiz-Santana B."/>
            <person name="Ovrebo C."/>
            <person name="Racz N."/>
            <person name="Riley R."/>
            <person name="Savchenko A."/>
            <person name="Shiryaev A."/>
            <person name="Soop K."/>
            <person name="Spirin V."/>
            <person name="Szebenyi C."/>
            <person name="Tomsovsky M."/>
            <person name="Tulloss R.E."/>
            <person name="Uehling J."/>
            <person name="Grigoriev I.V."/>
            <person name="Vagvolgyi C."/>
            <person name="Papp T."/>
            <person name="Martin F.M."/>
            <person name="Miettinen O."/>
            <person name="Hibbett D.S."/>
            <person name="Nagy L.G."/>
        </authorList>
    </citation>
    <scope>NUCLEOTIDE SEQUENCE [LARGE SCALE GENOMIC DNA]</scope>
    <source>
        <strain evidence="2 3">CBS 962.96</strain>
    </source>
</reference>
<evidence type="ECO:0000256" key="1">
    <source>
        <dbReference type="SAM" id="MobiDB-lite"/>
    </source>
</evidence>
<protein>
    <submittedName>
        <fullName evidence="2">Uncharacterized protein</fullName>
    </submittedName>
</protein>
<dbReference type="Proteomes" id="UP000297245">
    <property type="component" value="Unassembled WGS sequence"/>
</dbReference>
<feature type="compositionally biased region" description="Acidic residues" evidence="1">
    <location>
        <begin position="48"/>
        <end position="61"/>
    </location>
</feature>